<comment type="caution">
    <text evidence="1">The sequence shown here is derived from an EMBL/GenBank/DDBJ whole genome shotgun (WGS) entry which is preliminary data.</text>
</comment>
<evidence type="ECO:0000313" key="2">
    <source>
        <dbReference type="Proteomes" id="UP000294028"/>
    </source>
</evidence>
<sequence length="112" mass="12730">MGNKDLRTAFKQSINCMDDDVDWVATTNLDDPSSEMTGYESFDVVLHLNTTDTQIAREIVGDAGEKIKDRDDWDGKLLFETIWEGSPEIEMRVRVYLTSEARQNGSGAELYF</sequence>
<proteinExistence type="predicted"/>
<reference evidence="1 2" key="1">
    <citation type="submission" date="2018-12" db="EMBL/GenBank/DDBJ databases">
        <title>Genome analysis provides insights into bioremediation potentialities of Halogeometricum borinquense strain N11.</title>
        <authorList>
            <person name="Najjari A."/>
            <person name="Youssef N."/>
            <person name="Fhoula I."/>
            <person name="Ben Dhia O."/>
            <person name="Mahjoubi M."/>
            <person name="Ouzari H.I."/>
            <person name="Cherif A."/>
        </authorList>
    </citation>
    <scope>NUCLEOTIDE SEQUENCE [LARGE SCALE GENOMIC DNA]</scope>
    <source>
        <strain evidence="1 2">N11</strain>
    </source>
</reference>
<evidence type="ECO:0000313" key="1">
    <source>
        <dbReference type="EMBL" id="RYJ15008.1"/>
    </source>
</evidence>
<protein>
    <submittedName>
        <fullName evidence="1">Uncharacterized protein</fullName>
    </submittedName>
</protein>
<dbReference type="RefSeq" id="WP_006055042.1">
    <property type="nucleotide sequence ID" value="NZ_RZHH01000002.1"/>
</dbReference>
<dbReference type="AlphaFoldDB" id="A0A482TIH5"/>
<organism evidence="1 2">
    <name type="scientific">Halogeometricum borinquense</name>
    <dbReference type="NCBI Taxonomy" id="60847"/>
    <lineage>
        <taxon>Archaea</taxon>
        <taxon>Methanobacteriati</taxon>
        <taxon>Methanobacteriota</taxon>
        <taxon>Stenosarchaea group</taxon>
        <taxon>Halobacteria</taxon>
        <taxon>Halobacteriales</taxon>
        <taxon>Haloferacaceae</taxon>
        <taxon>Halogeometricum</taxon>
    </lineage>
</organism>
<accession>A0A482TIH5</accession>
<dbReference type="EMBL" id="RZHH01000002">
    <property type="protein sequence ID" value="RYJ15008.1"/>
    <property type="molecule type" value="Genomic_DNA"/>
</dbReference>
<name>A0A482TIH5_9EURY</name>
<dbReference type="Proteomes" id="UP000294028">
    <property type="component" value="Unassembled WGS sequence"/>
</dbReference>
<gene>
    <name evidence="1" type="ORF">ELS19_14315</name>
</gene>
<dbReference type="GeneID" id="9994740"/>